<sequence>MRVGVEFLKSCPRPETSAREQQHRKSERASMPRRMCVNSSSPGGEPRAVFICYMAA</sequence>
<feature type="compositionally biased region" description="Basic and acidic residues" evidence="1">
    <location>
        <begin position="16"/>
        <end position="30"/>
    </location>
</feature>
<dbReference type="EMBL" id="BK016124">
    <property type="protein sequence ID" value="DAF96984.1"/>
    <property type="molecule type" value="Genomic_DNA"/>
</dbReference>
<proteinExistence type="predicted"/>
<organism evidence="2">
    <name type="scientific">Myoviridae sp. ctsIb3</name>
    <dbReference type="NCBI Taxonomy" id="2825189"/>
    <lineage>
        <taxon>Viruses</taxon>
        <taxon>Duplodnaviria</taxon>
        <taxon>Heunggongvirae</taxon>
        <taxon>Uroviricota</taxon>
        <taxon>Caudoviricetes</taxon>
    </lineage>
</organism>
<feature type="region of interest" description="Disordered" evidence="1">
    <location>
        <begin position="10"/>
        <end position="43"/>
    </location>
</feature>
<protein>
    <submittedName>
        <fullName evidence="2">Uncharacterized protein</fullName>
    </submittedName>
</protein>
<accession>A0A8S5UR60</accession>
<evidence type="ECO:0000313" key="2">
    <source>
        <dbReference type="EMBL" id="DAF96984.1"/>
    </source>
</evidence>
<name>A0A8S5UR60_9CAUD</name>
<reference evidence="2" key="1">
    <citation type="journal article" date="2021" name="Proc. Natl. Acad. Sci. U.S.A.">
        <title>A Catalog of Tens of Thousands of Viruses from Human Metagenomes Reveals Hidden Associations with Chronic Diseases.</title>
        <authorList>
            <person name="Tisza M.J."/>
            <person name="Buck C.B."/>
        </authorList>
    </citation>
    <scope>NUCLEOTIDE SEQUENCE</scope>
    <source>
        <strain evidence="2">CtsIb3</strain>
    </source>
</reference>
<evidence type="ECO:0000256" key="1">
    <source>
        <dbReference type="SAM" id="MobiDB-lite"/>
    </source>
</evidence>